<accession>A0A241XTB7</accession>
<dbReference type="CDD" id="cd00186">
    <property type="entry name" value="TOP1Ac"/>
    <property type="match status" value="1"/>
</dbReference>
<comment type="caution">
    <text evidence="10">Lacks conserved residue(s) required for the propagation of feature annotation.</text>
</comment>
<feature type="site" description="Interaction with DNA" evidence="10">
    <location>
        <position position="145"/>
    </location>
</feature>
<dbReference type="GO" id="GO:0005694">
    <property type="term" value="C:chromosome"/>
    <property type="evidence" value="ECO:0007669"/>
    <property type="project" value="InterPro"/>
</dbReference>
<dbReference type="InterPro" id="IPR003602">
    <property type="entry name" value="Topo_IA_DNA-bd_dom"/>
</dbReference>
<evidence type="ECO:0000256" key="2">
    <source>
        <dbReference type="ARBA" id="ARBA00009446"/>
    </source>
</evidence>
<organism evidence="14 15">
    <name type="scientific">Pseudomonas aeruginosa</name>
    <dbReference type="NCBI Taxonomy" id="287"/>
    <lineage>
        <taxon>Bacteria</taxon>
        <taxon>Pseudomonadati</taxon>
        <taxon>Pseudomonadota</taxon>
        <taxon>Gammaproteobacteria</taxon>
        <taxon>Pseudomonadales</taxon>
        <taxon>Pseudomonadaceae</taxon>
        <taxon>Pseudomonas</taxon>
    </lineage>
</organism>
<feature type="domain" description="Toprim" evidence="12">
    <location>
        <begin position="3"/>
        <end position="112"/>
    </location>
</feature>
<dbReference type="AlphaFoldDB" id="A0A241XTB7"/>
<comment type="catalytic activity">
    <reaction evidence="1 10">
        <text>ATP-independent breakage of single-stranded DNA, followed by passage and rejoining.</text>
        <dbReference type="EC" id="5.6.2.1"/>
    </reaction>
</comment>
<dbReference type="SMART" id="SM00436">
    <property type="entry name" value="TOP1Bc"/>
    <property type="match status" value="1"/>
</dbReference>
<dbReference type="InterPro" id="IPR003601">
    <property type="entry name" value="Topo_IA_2"/>
</dbReference>
<dbReference type="Pfam" id="PF01751">
    <property type="entry name" value="Toprim"/>
    <property type="match status" value="1"/>
</dbReference>
<dbReference type="PROSITE" id="PS50880">
    <property type="entry name" value="TOPRIM"/>
    <property type="match status" value="1"/>
</dbReference>
<keyword evidence="3" id="KW-0479">Metal-binding</keyword>
<dbReference type="InterPro" id="IPR013825">
    <property type="entry name" value="Topo_IA_cen_sub2"/>
</dbReference>
<dbReference type="SMART" id="SM00493">
    <property type="entry name" value="TOPRIM"/>
    <property type="match status" value="1"/>
</dbReference>
<dbReference type="InterPro" id="IPR000380">
    <property type="entry name" value="Topo_IA"/>
</dbReference>
<dbReference type="InterPro" id="IPR006171">
    <property type="entry name" value="TOPRIM_dom"/>
</dbReference>
<gene>
    <name evidence="10" type="primary">topA</name>
    <name evidence="14" type="ORF">CAZ10_10905</name>
</gene>
<keyword evidence="5" id="KW-0862">Zinc</keyword>
<dbReference type="EC" id="5.6.2.1" evidence="10"/>
<proteinExistence type="inferred from homology"/>
<dbReference type="PANTHER" id="PTHR42785:SF1">
    <property type="entry name" value="DNA TOPOISOMERASE"/>
    <property type="match status" value="1"/>
</dbReference>
<dbReference type="Gene3D" id="3.40.50.140">
    <property type="match status" value="1"/>
</dbReference>
<dbReference type="SUPFAM" id="SSF57783">
    <property type="entry name" value="Zinc beta-ribbon"/>
    <property type="match status" value="1"/>
</dbReference>
<comment type="similarity">
    <text evidence="2 10">Belongs to the type IA topoisomerase family.</text>
</comment>
<dbReference type="GO" id="GO:0006265">
    <property type="term" value="P:DNA topological change"/>
    <property type="evidence" value="ECO:0007669"/>
    <property type="project" value="UniProtKB-UniRule"/>
</dbReference>
<evidence type="ECO:0000256" key="1">
    <source>
        <dbReference type="ARBA" id="ARBA00000213"/>
    </source>
</evidence>
<dbReference type="HAMAP" id="MF_00952">
    <property type="entry name" value="Topoisom_1_prok"/>
    <property type="match status" value="1"/>
</dbReference>
<feature type="domain" description="Topo IA-type catalytic" evidence="13">
    <location>
        <begin position="126"/>
        <end position="567"/>
    </location>
</feature>
<keyword evidence="8 10" id="KW-0238">DNA-binding</keyword>
<dbReference type="PROSITE" id="PS52039">
    <property type="entry name" value="TOPO_IA_2"/>
    <property type="match status" value="1"/>
</dbReference>
<evidence type="ECO:0000256" key="5">
    <source>
        <dbReference type="ARBA" id="ARBA00022833"/>
    </source>
</evidence>
<sequence>MSKTLLIVESATKAKKIQAFLGADFVVAASVGHIRDLPKREIGVQAPDFRPQYVINDDKAQTVNRLKKLVKEAAMVYLATDLDREGEAIAWHLEQVLKPKNYKRIKFNAVTKKAIFEAIKNAGDIDYKLVAAQEGRRVLDRLIGYLVSPLLTILANSPLPLSAGRVQSTALLLVVQRERAITGFQPVDHFKLKVSFPNPAGGTWSAVWLHKPLQETFGVEKTDIFTDQATVQAIAGMVQQQPVFMIYRVEGKEKQRKPPAAFTTSTLQQAASVKLGFSVNTTMSNAQKLFDAGLITYHRTDSQNLDAEPVEEIRQWLTANGFEVPEAPHTWESKENAQEAHEAIRPTVIADKMPSELSEGTEMAKLYKLIWERAIASQMQPAVYFATQVLLLSQVKVRDQHLQFLAKGRRLLSPGWLALTADDATEEKSEDSDDQDESDLADLPPLSENQQLTCNKVDQITSTTKPPPRFTEASLVKALEAAGVGRPSTYGAIIQTLFSKSYVGAQSRKIIALPLGCFVIDLLHGRFSFVELEFTRIIEGGLDKIAAGQTNFKTVVSYQYNILEQEVNRVKADTAALESSAAASTELFGHLVECPICKKGRLRRKGSSGSYFWGCTNYPECTATCREVKAKGKDPEPDLDTIRTKDSEDGDKPERVLSEENCPKCKKKKLALRPGARGPFWGCTGYPKCKATYEDDNGKPVLEKAQAS</sequence>
<name>A0A241XTB7_PSEAI</name>
<feature type="region of interest" description="Disordered" evidence="11">
    <location>
        <begin position="631"/>
        <end position="656"/>
    </location>
</feature>
<dbReference type="GO" id="GO:0003917">
    <property type="term" value="F:DNA topoisomerase type I (single strand cut, ATP-independent) activity"/>
    <property type="evidence" value="ECO:0007669"/>
    <property type="project" value="UniProtKB-UniRule"/>
</dbReference>
<dbReference type="NCBIfam" id="TIGR01051">
    <property type="entry name" value="topA_bact"/>
    <property type="match status" value="1"/>
</dbReference>
<dbReference type="PRINTS" id="PR00417">
    <property type="entry name" value="PRTPISMRASEI"/>
</dbReference>
<feature type="site" description="Interaction with DNA" evidence="10">
    <location>
        <position position="137"/>
    </location>
</feature>
<dbReference type="Gene3D" id="2.70.20.10">
    <property type="entry name" value="Topoisomerase I, domain 3"/>
    <property type="match status" value="1"/>
</dbReference>
<evidence type="ECO:0000256" key="10">
    <source>
        <dbReference type="HAMAP-Rule" id="MF_00952"/>
    </source>
</evidence>
<dbReference type="CDD" id="cd03363">
    <property type="entry name" value="TOPRIM_TopoIA_TopoI"/>
    <property type="match status" value="1"/>
</dbReference>
<dbReference type="Gene3D" id="1.10.290.10">
    <property type="entry name" value="Topoisomerase I, domain 4"/>
    <property type="match status" value="1"/>
</dbReference>
<keyword evidence="4" id="KW-0863">Zinc-finger</keyword>
<protein>
    <recommendedName>
        <fullName evidence="10">DNA topoisomerase 1</fullName>
        <ecNumber evidence="10">5.6.2.1</ecNumber>
    </recommendedName>
    <alternativeName>
        <fullName evidence="10">DNA topoisomerase I</fullName>
    </alternativeName>
</protein>
<feature type="region of interest" description="Disordered" evidence="11">
    <location>
        <begin position="423"/>
        <end position="445"/>
    </location>
</feature>
<dbReference type="InterPro" id="IPR034149">
    <property type="entry name" value="TOPRIM_TopoI"/>
</dbReference>
<evidence type="ECO:0000256" key="6">
    <source>
        <dbReference type="ARBA" id="ARBA00022842"/>
    </source>
</evidence>
<dbReference type="Pfam" id="PF01131">
    <property type="entry name" value="Topoisom_bac"/>
    <property type="match status" value="1"/>
</dbReference>
<comment type="subunit">
    <text evidence="10">Monomer.</text>
</comment>
<dbReference type="Proteomes" id="UP000194857">
    <property type="component" value="Unassembled WGS sequence"/>
</dbReference>
<dbReference type="Gene3D" id="1.10.460.10">
    <property type="entry name" value="Topoisomerase I, domain 2"/>
    <property type="match status" value="1"/>
</dbReference>
<keyword evidence="6" id="KW-0460">Magnesium</keyword>
<feature type="site" description="Interaction with DNA" evidence="10">
    <location>
        <position position="136"/>
    </location>
</feature>
<dbReference type="InterPro" id="IPR023405">
    <property type="entry name" value="Topo_IA_core_domain"/>
</dbReference>
<dbReference type="InterPro" id="IPR013497">
    <property type="entry name" value="Topo_IA_cen"/>
</dbReference>
<dbReference type="Pfam" id="PF01396">
    <property type="entry name" value="Zn_ribbon_Top1"/>
    <property type="match status" value="2"/>
</dbReference>
<feature type="active site" description="O-(5'-phospho-DNA)-tyrosine intermediate" evidence="10">
    <location>
        <position position="297"/>
    </location>
</feature>
<feature type="region of interest" description="Interaction with DNA" evidence="10">
    <location>
        <begin position="162"/>
        <end position="167"/>
    </location>
</feature>
<dbReference type="Gene3D" id="3.30.65.10">
    <property type="entry name" value="Bacterial Topoisomerase I, domain 1"/>
    <property type="match status" value="2"/>
</dbReference>
<comment type="function">
    <text evidence="10">Releases the supercoiling and torsional tension of DNA, which is introduced during the DNA replication and transcription, by transiently cleaving and rejoining one strand of the DNA duplex. Introduces a single-strand break via transesterification at a target site in duplex DNA. The scissile phosphodiester is attacked by the catalytic tyrosine of the enzyme, resulting in the formation of a DNA-(5'-phosphotyrosyl)-enzyme intermediate and the expulsion of a 3'-OH DNA strand. The free DNA strand then undergoes passage around the unbroken strand, thus removing DNA supercoils. Finally, in the religation step, the DNA 3'-OH attacks the covalent intermediate to expel the active-site tyrosine and restore the DNA phosphodiester backbone.</text>
</comment>
<feature type="compositionally biased region" description="Acidic residues" evidence="11">
    <location>
        <begin position="423"/>
        <end position="440"/>
    </location>
</feature>
<dbReference type="PANTHER" id="PTHR42785">
    <property type="entry name" value="DNA TOPOISOMERASE, TYPE IA, CORE"/>
    <property type="match status" value="1"/>
</dbReference>
<evidence type="ECO:0000256" key="8">
    <source>
        <dbReference type="ARBA" id="ARBA00023125"/>
    </source>
</evidence>
<dbReference type="GO" id="GO:0008270">
    <property type="term" value="F:zinc ion binding"/>
    <property type="evidence" value="ECO:0007669"/>
    <property type="project" value="UniProtKB-KW"/>
</dbReference>
<evidence type="ECO:0000256" key="4">
    <source>
        <dbReference type="ARBA" id="ARBA00022771"/>
    </source>
</evidence>
<dbReference type="InterPro" id="IPR013824">
    <property type="entry name" value="Topo_IA_cen_sub1"/>
</dbReference>
<feature type="site" description="Interaction with DNA" evidence="10">
    <location>
        <position position="33"/>
    </location>
</feature>
<dbReference type="RefSeq" id="WP_065327312.1">
    <property type="nucleotide sequence ID" value="NZ_NFFZ01000004.1"/>
</dbReference>
<evidence type="ECO:0000256" key="9">
    <source>
        <dbReference type="ARBA" id="ARBA00023235"/>
    </source>
</evidence>
<dbReference type="InterPro" id="IPR013826">
    <property type="entry name" value="Topo_IA_cen_sub3"/>
</dbReference>
<comment type="caution">
    <text evidence="14">The sequence shown here is derived from an EMBL/GenBank/DDBJ whole genome shotgun (WGS) entry which is preliminary data.</text>
</comment>
<dbReference type="InterPro" id="IPR013498">
    <property type="entry name" value="Topo_IA_Znf"/>
</dbReference>
<dbReference type="SMART" id="SM00437">
    <property type="entry name" value="TOP1Ac"/>
    <property type="match status" value="1"/>
</dbReference>
<dbReference type="InterPro" id="IPR005733">
    <property type="entry name" value="TopoI_bac-type"/>
</dbReference>
<dbReference type="SUPFAM" id="SSF56712">
    <property type="entry name" value="Prokaryotic type I DNA topoisomerase"/>
    <property type="match status" value="1"/>
</dbReference>
<dbReference type="EMBL" id="NFFZ01000004">
    <property type="protein sequence ID" value="OTI63328.1"/>
    <property type="molecule type" value="Genomic_DNA"/>
</dbReference>
<keyword evidence="9 10" id="KW-0413">Isomerase</keyword>
<feature type="site" description="Interaction with DNA" evidence="10">
    <location>
        <position position="299"/>
    </location>
</feature>
<evidence type="ECO:0000256" key="7">
    <source>
        <dbReference type="ARBA" id="ARBA00023029"/>
    </source>
</evidence>
<evidence type="ECO:0000259" key="13">
    <source>
        <dbReference type="PROSITE" id="PS52039"/>
    </source>
</evidence>
<evidence type="ECO:0000256" key="3">
    <source>
        <dbReference type="ARBA" id="ARBA00022723"/>
    </source>
</evidence>
<reference evidence="14 15" key="1">
    <citation type="submission" date="2017-05" db="EMBL/GenBank/DDBJ databases">
        <authorList>
            <person name="Song R."/>
            <person name="Chenine A.L."/>
            <person name="Ruprecht R.M."/>
        </authorList>
    </citation>
    <scope>NUCLEOTIDE SEQUENCE [LARGE SCALE GENOMIC DNA]</scope>
    <source>
        <strain evidence="14 15">S567_C10_BS</strain>
    </source>
</reference>
<dbReference type="GO" id="GO:0003677">
    <property type="term" value="F:DNA binding"/>
    <property type="evidence" value="ECO:0007669"/>
    <property type="project" value="UniProtKB-KW"/>
</dbReference>
<evidence type="ECO:0000313" key="14">
    <source>
        <dbReference type="EMBL" id="OTI63328.1"/>
    </source>
</evidence>
<dbReference type="InterPro" id="IPR028612">
    <property type="entry name" value="Topoisom_1_IA"/>
</dbReference>
<keyword evidence="7 10" id="KW-0799">Topoisomerase</keyword>
<feature type="site" description="Interaction with DNA" evidence="10">
    <location>
        <position position="140"/>
    </location>
</feature>
<evidence type="ECO:0000313" key="15">
    <source>
        <dbReference type="Proteomes" id="UP000194857"/>
    </source>
</evidence>
<evidence type="ECO:0000256" key="11">
    <source>
        <dbReference type="SAM" id="MobiDB-lite"/>
    </source>
</evidence>
<evidence type="ECO:0000259" key="12">
    <source>
        <dbReference type="PROSITE" id="PS50880"/>
    </source>
</evidence>